<dbReference type="Proteomes" id="UP000722989">
    <property type="component" value="Unassembled WGS sequence"/>
</dbReference>
<dbReference type="RefSeq" id="WP_167924920.1">
    <property type="nucleotide sequence ID" value="NZ_JAATVY010000005.1"/>
</dbReference>
<reference evidence="1 2" key="1">
    <citation type="submission" date="2020-03" db="EMBL/GenBank/DDBJ databases">
        <title>WGS of the type strain of Planosporangium spp.</title>
        <authorList>
            <person name="Thawai C."/>
        </authorList>
    </citation>
    <scope>NUCLEOTIDE SEQUENCE [LARGE SCALE GENOMIC DNA]</scope>
    <source>
        <strain evidence="1 2">TBRC 5610</strain>
    </source>
</reference>
<dbReference type="EMBL" id="JAATVY010000005">
    <property type="protein sequence ID" value="NJC70006.1"/>
    <property type="molecule type" value="Genomic_DNA"/>
</dbReference>
<protein>
    <recommendedName>
        <fullName evidence="3">Immunity protein 35 domain-containing protein</fullName>
    </recommendedName>
</protein>
<name>A0ABX0XVE0_9ACTN</name>
<proteinExistence type="predicted"/>
<gene>
    <name evidence="1" type="ORF">HC031_09830</name>
</gene>
<keyword evidence="2" id="KW-1185">Reference proteome</keyword>
<evidence type="ECO:0000313" key="2">
    <source>
        <dbReference type="Proteomes" id="UP000722989"/>
    </source>
</evidence>
<evidence type="ECO:0008006" key="3">
    <source>
        <dbReference type="Google" id="ProtNLM"/>
    </source>
</evidence>
<organism evidence="1 2">
    <name type="scientific">Planosporangium thailandense</name>
    <dbReference type="NCBI Taxonomy" id="765197"/>
    <lineage>
        <taxon>Bacteria</taxon>
        <taxon>Bacillati</taxon>
        <taxon>Actinomycetota</taxon>
        <taxon>Actinomycetes</taxon>
        <taxon>Micromonosporales</taxon>
        <taxon>Micromonosporaceae</taxon>
        <taxon>Planosporangium</taxon>
    </lineage>
</organism>
<accession>A0ABX0XVE0</accession>
<sequence length="115" mass="12828">MSQALDEWSVGLRHWLLTGFADAKGQAAGPHATSGEHQRSWRQMMVPDRLGLLLHRRAAVTARDTTGGLPGIYFSWVEDNPVLYLISSDGEIALLTREVLCQDEPDRGRPLAYVR</sequence>
<evidence type="ECO:0000313" key="1">
    <source>
        <dbReference type="EMBL" id="NJC70006.1"/>
    </source>
</evidence>
<comment type="caution">
    <text evidence="1">The sequence shown here is derived from an EMBL/GenBank/DDBJ whole genome shotgun (WGS) entry which is preliminary data.</text>
</comment>